<evidence type="ECO:0000259" key="8">
    <source>
        <dbReference type="PROSITE" id="PS50928"/>
    </source>
</evidence>
<feature type="transmembrane region" description="Helical" evidence="7">
    <location>
        <begin position="101"/>
        <end position="125"/>
    </location>
</feature>
<reference evidence="10" key="1">
    <citation type="journal article" date="2019" name="Int. J. Syst. Evol. Microbiol.">
        <title>The Global Catalogue of Microorganisms (GCM) 10K type strain sequencing project: providing services to taxonomists for standard genome sequencing and annotation.</title>
        <authorList>
            <consortium name="The Broad Institute Genomics Platform"/>
            <consortium name="The Broad Institute Genome Sequencing Center for Infectious Disease"/>
            <person name="Wu L."/>
            <person name="Ma J."/>
        </authorList>
    </citation>
    <scope>NUCLEOTIDE SEQUENCE [LARGE SCALE GENOMIC DNA]</scope>
    <source>
        <strain evidence="10">JCM 16548</strain>
    </source>
</reference>
<comment type="caution">
    <text evidence="9">The sequence shown here is derived from an EMBL/GenBank/DDBJ whole genome shotgun (WGS) entry which is preliminary data.</text>
</comment>
<dbReference type="RefSeq" id="WP_344810301.1">
    <property type="nucleotide sequence ID" value="NZ_BAAAYX010000002.1"/>
</dbReference>
<dbReference type="Proteomes" id="UP001500051">
    <property type="component" value="Unassembled WGS sequence"/>
</dbReference>
<dbReference type="Pfam" id="PF00528">
    <property type="entry name" value="BPD_transp_1"/>
    <property type="match status" value="1"/>
</dbReference>
<keyword evidence="6 7" id="KW-0472">Membrane</keyword>
<evidence type="ECO:0000256" key="3">
    <source>
        <dbReference type="ARBA" id="ARBA00022475"/>
    </source>
</evidence>
<dbReference type="PANTHER" id="PTHR30465">
    <property type="entry name" value="INNER MEMBRANE ABC TRANSPORTER"/>
    <property type="match status" value="1"/>
</dbReference>
<evidence type="ECO:0000256" key="4">
    <source>
        <dbReference type="ARBA" id="ARBA00022692"/>
    </source>
</evidence>
<sequence>MLLFILRRLGYGLITLFFVSLLTFFIIELAPGSAVDSEISRLRAQGNNVSTQQVEALEAQYGVNDTWVVKYGKWASGLVRGDFGMSFAFRQPVSDLIGSRLVLSLALGIGATLIAWAVAIPIGVFSATHRYTLGDNVITVIQFIGLAIPEFLLALGVMVVSVNFLGLDVGGLFSNEFRNAPWSGEKLVDLISHLWMPVLVLSVASTAWLTRVMRANLFDVLGQQFVQTARAKGVAERKVIWKHAVRNALHPLVMTLGATFSGLLGGELVISIIFNLPTLGQALFETLVTKDTYVAATILVIMAALLILGNIISDLLLTWVDPRTRVLD</sequence>
<feature type="transmembrane region" description="Helical" evidence="7">
    <location>
        <begin position="252"/>
        <end position="274"/>
    </location>
</feature>
<evidence type="ECO:0000313" key="10">
    <source>
        <dbReference type="Proteomes" id="UP001500051"/>
    </source>
</evidence>
<evidence type="ECO:0000256" key="1">
    <source>
        <dbReference type="ARBA" id="ARBA00004651"/>
    </source>
</evidence>
<keyword evidence="3" id="KW-1003">Cell membrane</keyword>
<feature type="transmembrane region" description="Helical" evidence="7">
    <location>
        <begin position="294"/>
        <end position="317"/>
    </location>
</feature>
<gene>
    <name evidence="9" type="ORF">GCM10022204_00970</name>
</gene>
<comment type="subcellular location">
    <subcellularLocation>
        <location evidence="1 7">Cell membrane</location>
        <topology evidence="1 7">Multi-pass membrane protein</topology>
    </subcellularLocation>
</comment>
<accession>A0ABP7CG86</accession>
<dbReference type="Pfam" id="PF19300">
    <property type="entry name" value="BPD_transp_1_N"/>
    <property type="match status" value="1"/>
</dbReference>
<dbReference type="PANTHER" id="PTHR30465:SF43">
    <property type="entry name" value="OLIGOPEPTIDE ABC TRANSPORTER, PERMEASE PROTEIN"/>
    <property type="match status" value="1"/>
</dbReference>
<organism evidence="9 10">
    <name type="scientific">Microlunatus aurantiacus</name>
    <dbReference type="NCBI Taxonomy" id="446786"/>
    <lineage>
        <taxon>Bacteria</taxon>
        <taxon>Bacillati</taxon>
        <taxon>Actinomycetota</taxon>
        <taxon>Actinomycetes</taxon>
        <taxon>Propionibacteriales</taxon>
        <taxon>Propionibacteriaceae</taxon>
        <taxon>Microlunatus</taxon>
    </lineage>
</organism>
<dbReference type="InterPro" id="IPR000515">
    <property type="entry name" value="MetI-like"/>
</dbReference>
<keyword evidence="5 7" id="KW-1133">Transmembrane helix</keyword>
<evidence type="ECO:0000256" key="5">
    <source>
        <dbReference type="ARBA" id="ARBA00022989"/>
    </source>
</evidence>
<dbReference type="EMBL" id="BAAAYX010000002">
    <property type="protein sequence ID" value="GAA3689965.1"/>
    <property type="molecule type" value="Genomic_DNA"/>
</dbReference>
<evidence type="ECO:0000313" key="9">
    <source>
        <dbReference type="EMBL" id="GAA3689965.1"/>
    </source>
</evidence>
<dbReference type="Gene3D" id="1.10.3720.10">
    <property type="entry name" value="MetI-like"/>
    <property type="match status" value="1"/>
</dbReference>
<dbReference type="PROSITE" id="PS50928">
    <property type="entry name" value="ABC_TM1"/>
    <property type="match status" value="1"/>
</dbReference>
<proteinExistence type="inferred from homology"/>
<dbReference type="InterPro" id="IPR035906">
    <property type="entry name" value="MetI-like_sf"/>
</dbReference>
<dbReference type="SUPFAM" id="SSF161098">
    <property type="entry name" value="MetI-like"/>
    <property type="match status" value="1"/>
</dbReference>
<comment type="similarity">
    <text evidence="7">Belongs to the binding-protein-dependent transport system permease family.</text>
</comment>
<feature type="transmembrane region" description="Helical" evidence="7">
    <location>
        <begin position="9"/>
        <end position="27"/>
    </location>
</feature>
<keyword evidence="10" id="KW-1185">Reference proteome</keyword>
<dbReference type="CDD" id="cd06261">
    <property type="entry name" value="TM_PBP2"/>
    <property type="match status" value="1"/>
</dbReference>
<evidence type="ECO:0000256" key="2">
    <source>
        <dbReference type="ARBA" id="ARBA00022448"/>
    </source>
</evidence>
<name>A0ABP7CG86_9ACTN</name>
<keyword evidence="4 7" id="KW-0812">Transmembrane</keyword>
<protein>
    <submittedName>
        <fullName evidence="9">ABC transporter permease</fullName>
    </submittedName>
</protein>
<feature type="domain" description="ABC transmembrane type-1" evidence="8">
    <location>
        <begin position="101"/>
        <end position="312"/>
    </location>
</feature>
<evidence type="ECO:0000256" key="6">
    <source>
        <dbReference type="ARBA" id="ARBA00023136"/>
    </source>
</evidence>
<feature type="transmembrane region" description="Helical" evidence="7">
    <location>
        <begin position="137"/>
        <end position="167"/>
    </location>
</feature>
<keyword evidence="2 7" id="KW-0813">Transport</keyword>
<feature type="transmembrane region" description="Helical" evidence="7">
    <location>
        <begin position="187"/>
        <end position="209"/>
    </location>
</feature>
<evidence type="ECO:0000256" key="7">
    <source>
        <dbReference type="RuleBase" id="RU363032"/>
    </source>
</evidence>
<dbReference type="InterPro" id="IPR045621">
    <property type="entry name" value="BPD_transp_1_N"/>
</dbReference>